<dbReference type="Gene3D" id="3.90.1570.10">
    <property type="entry name" value="tt1808, chain A"/>
    <property type="match status" value="1"/>
</dbReference>
<gene>
    <name evidence="2" type="ORF">NCTC9426_01285</name>
</gene>
<dbReference type="RefSeq" id="WP_115369162.1">
    <property type="nucleotide sequence ID" value="NZ_UGPZ01000002.1"/>
</dbReference>
<dbReference type="SUPFAM" id="SSF52980">
    <property type="entry name" value="Restriction endonuclease-like"/>
    <property type="match status" value="1"/>
</dbReference>
<organism evidence="2 3">
    <name type="scientific">Moraxella bovis</name>
    <dbReference type="NCBI Taxonomy" id="476"/>
    <lineage>
        <taxon>Bacteria</taxon>
        <taxon>Pseudomonadati</taxon>
        <taxon>Pseudomonadota</taxon>
        <taxon>Gammaproteobacteria</taxon>
        <taxon>Moraxellales</taxon>
        <taxon>Moraxellaceae</taxon>
        <taxon>Moraxella</taxon>
    </lineage>
</organism>
<sequence length="180" mass="20838">MSALEKIAHLSEQEYLSYYDKLQGQKYELVDGHIYAQAGASRTHNKLAVNVGTKLQTHLKNNPCQPYISDLKVKVENNYFYPDVVVNCGDDECIADKPILIIEILSKSTAFLDKTKKLWECAQLETVQEYATVEQSFKQITLYRRENDWQAEIFETGEIYFKSIDLIVNIDEIYQEILVN</sequence>
<dbReference type="Proteomes" id="UP000254133">
    <property type="component" value="Unassembled WGS sequence"/>
</dbReference>
<dbReference type="CDD" id="cd06260">
    <property type="entry name" value="DUF820-like"/>
    <property type="match status" value="1"/>
</dbReference>
<dbReference type="AlphaFoldDB" id="A0A378PRP1"/>
<protein>
    <submittedName>
        <fullName evidence="2">Uncharacterized protein conserved in cyanobacteria</fullName>
    </submittedName>
</protein>
<dbReference type="PANTHER" id="PTHR36558">
    <property type="entry name" value="GLR1098 PROTEIN"/>
    <property type="match status" value="1"/>
</dbReference>
<dbReference type="InterPro" id="IPR012296">
    <property type="entry name" value="Nuclease_put_TT1808"/>
</dbReference>
<evidence type="ECO:0000313" key="2">
    <source>
        <dbReference type="EMBL" id="STY91238.1"/>
    </source>
</evidence>
<dbReference type="PANTHER" id="PTHR36558:SF1">
    <property type="entry name" value="RESTRICTION ENDONUCLEASE DOMAIN-CONTAINING PROTEIN-RELATED"/>
    <property type="match status" value="1"/>
</dbReference>
<name>A0A378PRP1_MORBO</name>
<accession>A0A378PRP1</accession>
<dbReference type="InterPro" id="IPR008538">
    <property type="entry name" value="Uma2"/>
</dbReference>
<evidence type="ECO:0000259" key="1">
    <source>
        <dbReference type="Pfam" id="PF05685"/>
    </source>
</evidence>
<reference evidence="2 3" key="1">
    <citation type="submission" date="2018-06" db="EMBL/GenBank/DDBJ databases">
        <authorList>
            <consortium name="Pathogen Informatics"/>
            <person name="Doyle S."/>
        </authorList>
    </citation>
    <scope>NUCLEOTIDE SEQUENCE [LARGE SCALE GENOMIC DNA]</scope>
    <source>
        <strain evidence="2 3">NCTC9426</strain>
    </source>
</reference>
<proteinExistence type="predicted"/>
<dbReference type="Pfam" id="PF05685">
    <property type="entry name" value="Uma2"/>
    <property type="match status" value="1"/>
</dbReference>
<feature type="domain" description="Putative restriction endonuclease" evidence="1">
    <location>
        <begin position="13"/>
        <end position="154"/>
    </location>
</feature>
<dbReference type="EMBL" id="UGPZ01000002">
    <property type="protein sequence ID" value="STY91238.1"/>
    <property type="molecule type" value="Genomic_DNA"/>
</dbReference>
<evidence type="ECO:0000313" key="3">
    <source>
        <dbReference type="Proteomes" id="UP000254133"/>
    </source>
</evidence>
<dbReference type="InterPro" id="IPR011335">
    <property type="entry name" value="Restrct_endonuc-II-like"/>
</dbReference>